<keyword evidence="1" id="KW-0472">Membrane</keyword>
<reference evidence="2 3" key="1">
    <citation type="submission" date="2015-06" db="EMBL/GenBank/DDBJ databases">
        <title>Talaromyces atroroseus IBT 11181 draft genome.</title>
        <authorList>
            <person name="Rasmussen K.B."/>
            <person name="Rasmussen S."/>
            <person name="Petersen B."/>
            <person name="Sicheritz-Ponten T."/>
            <person name="Mortensen U.H."/>
            <person name="Thrane U."/>
        </authorList>
    </citation>
    <scope>NUCLEOTIDE SEQUENCE [LARGE SCALE GENOMIC DNA]</scope>
    <source>
        <strain evidence="2 3">IBT 11181</strain>
    </source>
</reference>
<dbReference type="Proteomes" id="UP000214365">
    <property type="component" value="Unassembled WGS sequence"/>
</dbReference>
<dbReference type="EMBL" id="LFMY01000013">
    <property type="protein sequence ID" value="OKL56898.1"/>
    <property type="molecule type" value="Genomic_DNA"/>
</dbReference>
<sequence length="412" mass="47109">MIWVRYLARNPRPILRQYRAFTTGGSRIVNVQPVKIKRPWFRRFATSVLVYGAAFNLWSSLLYSHLDGNTLADSEGNSGGLGEGIVDGGKEAVDEDEEEDVTFIPLSWPRLRPGELYTGNDPEWNCFRDYAHDRKRLESLKRELEGVVLTRVSCHPKFKDLLGDNMRIMRSWLFVQFPYRAPPHYETVGFEISDNEIVLKSKPIPDEQGRLILAALFPFTVTSAMGHAASAFFHRKLQRVKKSFGIDEDPTNDVIMSIKDMDVPSDLQPSNNISLSSYSEWEKSIANIIQETSPSTANTNTNTTHTQPSRLPKILSVMQMLPSQYQDSDLYVAYLTFKLHMMKHEMQQRNPISPRGVFYFNGPIGLVGSKGLCRLEVRGEYNPDKAEWSSITMKLKDFNFIRQEPLGYQRPS</sequence>
<feature type="transmembrane region" description="Helical" evidence="1">
    <location>
        <begin position="211"/>
        <end position="233"/>
    </location>
</feature>
<accession>A0A225AID9</accession>
<dbReference type="AlphaFoldDB" id="A0A225AID9"/>
<dbReference type="RefSeq" id="XP_020117019.1">
    <property type="nucleotide sequence ID" value="XM_020262745.1"/>
</dbReference>
<dbReference type="STRING" id="1441469.A0A225AID9"/>
<organism evidence="2 3">
    <name type="scientific">Talaromyces atroroseus</name>
    <dbReference type="NCBI Taxonomy" id="1441469"/>
    <lineage>
        <taxon>Eukaryota</taxon>
        <taxon>Fungi</taxon>
        <taxon>Dikarya</taxon>
        <taxon>Ascomycota</taxon>
        <taxon>Pezizomycotina</taxon>
        <taxon>Eurotiomycetes</taxon>
        <taxon>Eurotiomycetidae</taxon>
        <taxon>Eurotiales</taxon>
        <taxon>Trichocomaceae</taxon>
        <taxon>Talaromyces</taxon>
        <taxon>Talaromyces sect. Trachyspermi</taxon>
    </lineage>
</organism>
<keyword evidence="3" id="KW-1185">Reference proteome</keyword>
<evidence type="ECO:0000256" key="1">
    <source>
        <dbReference type="SAM" id="Phobius"/>
    </source>
</evidence>
<name>A0A225AID9_TALAT</name>
<dbReference type="GeneID" id="31007605"/>
<gene>
    <name evidence="2" type="ORF">UA08_07849</name>
</gene>
<dbReference type="OrthoDB" id="8062037at2759"/>
<keyword evidence="1" id="KW-1133">Transmembrane helix</keyword>
<comment type="caution">
    <text evidence="2">The sequence shown here is derived from an EMBL/GenBank/DDBJ whole genome shotgun (WGS) entry which is preliminary data.</text>
</comment>
<protein>
    <submittedName>
        <fullName evidence="2">Uncharacterized protein</fullName>
    </submittedName>
</protein>
<proteinExistence type="predicted"/>
<feature type="transmembrane region" description="Helical" evidence="1">
    <location>
        <begin position="44"/>
        <end position="63"/>
    </location>
</feature>
<keyword evidence="1" id="KW-0812">Transmembrane</keyword>
<evidence type="ECO:0000313" key="2">
    <source>
        <dbReference type="EMBL" id="OKL56898.1"/>
    </source>
</evidence>
<evidence type="ECO:0000313" key="3">
    <source>
        <dbReference type="Proteomes" id="UP000214365"/>
    </source>
</evidence>